<evidence type="ECO:0000256" key="1">
    <source>
        <dbReference type="SAM" id="MobiDB-lite"/>
    </source>
</evidence>
<gene>
    <name evidence="2" type="ordered locus">Halru_0864</name>
</gene>
<feature type="compositionally biased region" description="Low complexity" evidence="1">
    <location>
        <begin position="46"/>
        <end position="61"/>
    </location>
</feature>
<protein>
    <submittedName>
        <fullName evidence="2">Uncharacterized protein</fullName>
    </submittedName>
</protein>
<reference evidence="2" key="1">
    <citation type="submission" date="2011-09" db="EMBL/GenBank/DDBJ databases">
        <title>Complete sequence of Halovivax ruber XH-70.</title>
        <authorList>
            <consortium name="US DOE Joint Genome Institute"/>
            <person name="Lucas S."/>
            <person name="Han J."/>
            <person name="Lapidus A."/>
            <person name="Cheng J.-F."/>
            <person name="Goodwin L."/>
            <person name="Pitluck S."/>
            <person name="Peters L."/>
            <person name="Mikhailova N."/>
            <person name="Davenport K."/>
            <person name="Detter J.C."/>
            <person name="Han C."/>
            <person name="Tapia R."/>
            <person name="Land M."/>
            <person name="Hauser L."/>
            <person name="Kyrpides N."/>
            <person name="Ivanova N."/>
            <person name="Pagani I."/>
            <person name="Sproer C."/>
            <person name="Anderson I."/>
            <person name="Woyke T."/>
        </authorList>
    </citation>
    <scope>NUCLEOTIDE SEQUENCE</scope>
    <source>
        <strain evidence="2">XH-70</strain>
    </source>
</reference>
<dbReference type="Proteomes" id="UP000010846">
    <property type="component" value="Chromosome"/>
</dbReference>
<name>L0I9I9_HALRX</name>
<dbReference type="KEGG" id="hru:Halru_0864"/>
<dbReference type="HOGENOM" id="CLU_1399718_0_0_2"/>
<sequence>MAFSGDRTPRASGLPDRGPGSQRGSLVRRGQRSAMIVRRDVPSRLAGDSPSGAEASSGPSDTCRSSGCGVEEATGIPPAGTPGKRGRPLPKFYTAEQRRCAPRSSAKSSKERKALFWTSRDLRSRSVSIKSTPPFPPATLRVASGSVVGPLARAHGALASGDDPFERPALPRRCADRWRDHALRATDALAGTYG</sequence>
<accession>L0I9I9</accession>
<evidence type="ECO:0000313" key="3">
    <source>
        <dbReference type="Proteomes" id="UP000010846"/>
    </source>
</evidence>
<organism evidence="2 3">
    <name type="scientific">Halovivax ruber (strain DSM 18193 / JCM 13892 / XH-70)</name>
    <dbReference type="NCBI Taxonomy" id="797302"/>
    <lineage>
        <taxon>Archaea</taxon>
        <taxon>Methanobacteriati</taxon>
        <taxon>Methanobacteriota</taxon>
        <taxon>Stenosarchaea group</taxon>
        <taxon>Halobacteria</taxon>
        <taxon>Halobacteriales</taxon>
        <taxon>Natrialbaceae</taxon>
        <taxon>Halovivax</taxon>
    </lineage>
</organism>
<proteinExistence type="predicted"/>
<dbReference type="EMBL" id="CP003050">
    <property type="protein sequence ID" value="AGB15488.1"/>
    <property type="molecule type" value="Genomic_DNA"/>
</dbReference>
<feature type="region of interest" description="Disordered" evidence="1">
    <location>
        <begin position="1"/>
        <end position="112"/>
    </location>
</feature>
<keyword evidence="3" id="KW-1185">Reference proteome</keyword>
<evidence type="ECO:0000313" key="2">
    <source>
        <dbReference type="EMBL" id="AGB15488.1"/>
    </source>
</evidence>
<dbReference type="AlphaFoldDB" id="L0I9I9"/>